<reference evidence="2" key="2">
    <citation type="submission" date="2025-09" db="UniProtKB">
        <authorList>
            <consortium name="Ensembl"/>
        </authorList>
    </citation>
    <scope>IDENTIFICATION</scope>
</reference>
<protein>
    <submittedName>
        <fullName evidence="2">Uncharacterized protein</fullName>
    </submittedName>
</protein>
<dbReference type="GeneTree" id="ENSGT01030000234818"/>
<evidence type="ECO:0000313" key="2">
    <source>
        <dbReference type="Ensembl" id="ENSAPOP00000000186.1"/>
    </source>
</evidence>
<accession>A0A3Q1E973</accession>
<dbReference type="STRING" id="80966.ENSAPOP00000000186"/>
<evidence type="ECO:0000313" key="3">
    <source>
        <dbReference type="Proteomes" id="UP000257200"/>
    </source>
</evidence>
<name>A0A3Q1E973_9TELE</name>
<organism evidence="2 3">
    <name type="scientific">Acanthochromis polyacanthus</name>
    <name type="common">spiny chromis</name>
    <dbReference type="NCBI Taxonomy" id="80966"/>
    <lineage>
        <taxon>Eukaryota</taxon>
        <taxon>Metazoa</taxon>
        <taxon>Chordata</taxon>
        <taxon>Craniata</taxon>
        <taxon>Vertebrata</taxon>
        <taxon>Euteleostomi</taxon>
        <taxon>Actinopterygii</taxon>
        <taxon>Neopterygii</taxon>
        <taxon>Teleostei</taxon>
        <taxon>Neoteleostei</taxon>
        <taxon>Acanthomorphata</taxon>
        <taxon>Ovalentaria</taxon>
        <taxon>Pomacentridae</taxon>
        <taxon>Acanthochromis</taxon>
    </lineage>
</organism>
<dbReference type="Ensembl" id="ENSAPOT00000017305.1">
    <property type="protein sequence ID" value="ENSAPOP00000000186.1"/>
    <property type="gene ID" value="ENSAPOG00000001354.1"/>
</dbReference>
<keyword evidence="3" id="KW-1185">Reference proteome</keyword>
<reference evidence="2" key="1">
    <citation type="submission" date="2025-08" db="UniProtKB">
        <authorList>
            <consortium name="Ensembl"/>
        </authorList>
    </citation>
    <scope>IDENTIFICATION</scope>
</reference>
<evidence type="ECO:0000256" key="1">
    <source>
        <dbReference type="SAM" id="MobiDB-lite"/>
    </source>
</evidence>
<proteinExistence type="predicted"/>
<dbReference type="AlphaFoldDB" id="A0A3Q1E973"/>
<dbReference type="Proteomes" id="UP000257200">
    <property type="component" value="Unplaced"/>
</dbReference>
<sequence length="49" mass="5635">SEHRACLDDDGNFTKWMSSYWGHGAESGHSRERKRMGFFSPPNSPDLHI</sequence>
<feature type="region of interest" description="Disordered" evidence="1">
    <location>
        <begin position="23"/>
        <end position="49"/>
    </location>
</feature>
<dbReference type="InParanoid" id="A0A3Q1E973"/>